<dbReference type="Gene3D" id="3.30.1440.10">
    <property type="match status" value="1"/>
</dbReference>
<evidence type="ECO:0000313" key="6">
    <source>
        <dbReference type="Proteomes" id="UP000013827"/>
    </source>
</evidence>
<dbReference type="GO" id="GO:0003735">
    <property type="term" value="F:structural constituent of ribosome"/>
    <property type="evidence" value="ECO:0007669"/>
    <property type="project" value="InterPro"/>
</dbReference>
<reference evidence="5" key="2">
    <citation type="submission" date="2024-10" db="UniProtKB">
        <authorList>
            <consortium name="EnsemblProtists"/>
        </authorList>
    </citation>
    <scope>IDENTIFICATION</scope>
</reference>
<keyword evidence="2" id="KW-0689">Ribosomal protein</keyword>
<evidence type="ECO:0000256" key="1">
    <source>
        <dbReference type="ARBA" id="ARBA00008553"/>
    </source>
</evidence>
<dbReference type="AlphaFoldDB" id="A0A0D3JX44"/>
<evidence type="ECO:0000256" key="3">
    <source>
        <dbReference type="ARBA" id="ARBA00023274"/>
    </source>
</evidence>
<accession>A0A0D3JX44</accession>
<dbReference type="PANTHER" id="PTHR11994">
    <property type="entry name" value="60S RIBOSOMAL PROTEIN L11-RELATED"/>
    <property type="match status" value="1"/>
</dbReference>
<dbReference type="eggNOG" id="KOG0398">
    <property type="taxonomic scope" value="Eukaryota"/>
</dbReference>
<reference evidence="6" key="1">
    <citation type="journal article" date="2013" name="Nature">
        <title>Pan genome of the phytoplankton Emiliania underpins its global distribution.</title>
        <authorList>
            <person name="Read B.A."/>
            <person name="Kegel J."/>
            <person name="Klute M.J."/>
            <person name="Kuo A."/>
            <person name="Lefebvre S.C."/>
            <person name="Maumus F."/>
            <person name="Mayer C."/>
            <person name="Miller J."/>
            <person name="Monier A."/>
            <person name="Salamov A."/>
            <person name="Young J."/>
            <person name="Aguilar M."/>
            <person name="Claverie J.M."/>
            <person name="Frickenhaus S."/>
            <person name="Gonzalez K."/>
            <person name="Herman E.K."/>
            <person name="Lin Y.C."/>
            <person name="Napier J."/>
            <person name="Ogata H."/>
            <person name="Sarno A.F."/>
            <person name="Shmutz J."/>
            <person name="Schroeder D."/>
            <person name="de Vargas C."/>
            <person name="Verret F."/>
            <person name="von Dassow P."/>
            <person name="Valentin K."/>
            <person name="Van de Peer Y."/>
            <person name="Wheeler G."/>
            <person name="Dacks J.B."/>
            <person name="Delwiche C.F."/>
            <person name="Dyhrman S.T."/>
            <person name="Glockner G."/>
            <person name="John U."/>
            <person name="Richards T."/>
            <person name="Worden A.Z."/>
            <person name="Zhang X."/>
            <person name="Grigoriev I.V."/>
            <person name="Allen A.E."/>
            <person name="Bidle K."/>
            <person name="Borodovsky M."/>
            <person name="Bowler C."/>
            <person name="Brownlee C."/>
            <person name="Cock J.M."/>
            <person name="Elias M."/>
            <person name="Gladyshev V.N."/>
            <person name="Groth M."/>
            <person name="Guda C."/>
            <person name="Hadaegh A."/>
            <person name="Iglesias-Rodriguez M.D."/>
            <person name="Jenkins J."/>
            <person name="Jones B.M."/>
            <person name="Lawson T."/>
            <person name="Leese F."/>
            <person name="Lindquist E."/>
            <person name="Lobanov A."/>
            <person name="Lomsadze A."/>
            <person name="Malik S.B."/>
            <person name="Marsh M.E."/>
            <person name="Mackinder L."/>
            <person name="Mock T."/>
            <person name="Mueller-Roeber B."/>
            <person name="Pagarete A."/>
            <person name="Parker M."/>
            <person name="Probert I."/>
            <person name="Quesneville H."/>
            <person name="Raines C."/>
            <person name="Rensing S.A."/>
            <person name="Riano-Pachon D.M."/>
            <person name="Richier S."/>
            <person name="Rokitta S."/>
            <person name="Shiraiwa Y."/>
            <person name="Soanes D.M."/>
            <person name="van der Giezen M."/>
            <person name="Wahlund T.M."/>
            <person name="Williams B."/>
            <person name="Wilson W."/>
            <person name="Wolfe G."/>
            <person name="Wurch L.L."/>
        </authorList>
    </citation>
    <scope>NUCLEOTIDE SEQUENCE</scope>
</reference>
<dbReference type="PaxDb" id="2903-EOD28079"/>
<dbReference type="HOGENOM" id="CLU_061015_2_1_1"/>
<dbReference type="RefSeq" id="XP_005780508.1">
    <property type="nucleotide sequence ID" value="XM_005780451.1"/>
</dbReference>
<dbReference type="GO" id="GO:0006412">
    <property type="term" value="P:translation"/>
    <property type="evidence" value="ECO:0007669"/>
    <property type="project" value="InterPro"/>
</dbReference>
<dbReference type="InterPro" id="IPR031309">
    <property type="entry name" value="Ribosomal_uL5_C"/>
</dbReference>
<dbReference type="GO" id="GO:0005840">
    <property type="term" value="C:ribosome"/>
    <property type="evidence" value="ECO:0007669"/>
    <property type="project" value="UniProtKB-KW"/>
</dbReference>
<dbReference type="EnsemblProtists" id="EOD28079">
    <property type="protein sequence ID" value="EOD28079"/>
    <property type="gene ID" value="EMIHUDRAFT_235133"/>
</dbReference>
<dbReference type="GeneID" id="17273630"/>
<dbReference type="KEGG" id="ehx:EMIHUDRAFT_235133"/>
<dbReference type="Proteomes" id="UP000013827">
    <property type="component" value="Unassembled WGS sequence"/>
</dbReference>
<evidence type="ECO:0000259" key="4">
    <source>
        <dbReference type="Pfam" id="PF00673"/>
    </source>
</evidence>
<dbReference type="Pfam" id="PF00673">
    <property type="entry name" value="Ribosomal_L5_C"/>
    <property type="match status" value="1"/>
</dbReference>
<dbReference type="GO" id="GO:1990904">
    <property type="term" value="C:ribonucleoprotein complex"/>
    <property type="evidence" value="ECO:0007669"/>
    <property type="project" value="UniProtKB-KW"/>
</dbReference>
<evidence type="ECO:0000313" key="5">
    <source>
        <dbReference type="EnsemblProtists" id="EOD28079"/>
    </source>
</evidence>
<keyword evidence="6" id="KW-1185">Reference proteome</keyword>
<comment type="similarity">
    <text evidence="1">Belongs to the universal ribosomal protein uL5 family.</text>
</comment>
<keyword evidence="3" id="KW-0687">Ribonucleoprotein</keyword>
<dbReference type="STRING" id="2903.R1F4H6"/>
<evidence type="ECO:0000256" key="2">
    <source>
        <dbReference type="ARBA" id="ARBA00022980"/>
    </source>
</evidence>
<proteinExistence type="inferred from homology"/>
<feature type="domain" description="Large ribosomal subunit protein uL5 C-terminal" evidence="4">
    <location>
        <begin position="87"/>
        <end position="181"/>
    </location>
</feature>
<name>A0A0D3JX44_EMIH1</name>
<sequence>MASRYRLFYETVVRPELLAKFQYKNVHMVPRVEKVTVSVATRLRPSGLDNPIAAAFMLELITGQQAKFTRIRKANARYKTREGLLEGAKVALRGDSMYHFMDRLVTQVLPRITDFEGLDRKSFDHDGGYTLGIRDWSTFLEFESQHENLSNLNVQQTPGLGVQAPSEEEAFLLLSALRFPFRQ</sequence>
<dbReference type="InterPro" id="IPR022803">
    <property type="entry name" value="Ribosomal_uL5_dom_sf"/>
</dbReference>
<organism evidence="5 6">
    <name type="scientific">Emiliania huxleyi (strain CCMP1516)</name>
    <dbReference type="NCBI Taxonomy" id="280463"/>
    <lineage>
        <taxon>Eukaryota</taxon>
        <taxon>Haptista</taxon>
        <taxon>Haptophyta</taxon>
        <taxon>Prymnesiophyceae</taxon>
        <taxon>Isochrysidales</taxon>
        <taxon>Noelaerhabdaceae</taxon>
        <taxon>Emiliania</taxon>
    </lineage>
</organism>
<dbReference type="OMA" id="KLKAHHF"/>
<dbReference type="SUPFAM" id="SSF55282">
    <property type="entry name" value="RL5-like"/>
    <property type="match status" value="1"/>
</dbReference>
<dbReference type="InterPro" id="IPR002132">
    <property type="entry name" value="Ribosomal_uL5"/>
</dbReference>
<protein>
    <recommendedName>
        <fullName evidence="4">Large ribosomal subunit protein uL5 C-terminal domain-containing protein</fullName>
    </recommendedName>
</protein>